<dbReference type="OrthoDB" id="1060944at2759"/>
<accession>A0A813WMM8</accession>
<dbReference type="SUPFAM" id="SSF52047">
    <property type="entry name" value="RNI-like"/>
    <property type="match status" value="1"/>
</dbReference>
<dbReference type="Pfam" id="PF12799">
    <property type="entry name" value="LRR_4"/>
    <property type="match status" value="1"/>
</dbReference>
<evidence type="ECO:0000256" key="2">
    <source>
        <dbReference type="ARBA" id="ARBA00022737"/>
    </source>
</evidence>
<keyword evidence="1" id="KW-0433">Leucine-rich repeat</keyword>
<dbReference type="InterPro" id="IPR003591">
    <property type="entry name" value="Leu-rich_rpt_typical-subtyp"/>
</dbReference>
<dbReference type="EMBL" id="CAJNOO010000198">
    <property type="protein sequence ID" value="CAF0852905.1"/>
    <property type="molecule type" value="Genomic_DNA"/>
</dbReference>
<evidence type="ECO:0000256" key="3">
    <source>
        <dbReference type="SAM" id="SignalP"/>
    </source>
</evidence>
<dbReference type="GO" id="GO:0005737">
    <property type="term" value="C:cytoplasm"/>
    <property type="evidence" value="ECO:0007669"/>
    <property type="project" value="TreeGrafter"/>
</dbReference>
<evidence type="ECO:0000256" key="1">
    <source>
        <dbReference type="ARBA" id="ARBA00022614"/>
    </source>
</evidence>
<dbReference type="PROSITE" id="PS51450">
    <property type="entry name" value="LRR"/>
    <property type="match status" value="2"/>
</dbReference>
<dbReference type="InterPro" id="IPR032675">
    <property type="entry name" value="LRR_dom_sf"/>
</dbReference>
<evidence type="ECO:0000313" key="4">
    <source>
        <dbReference type="EMBL" id="CAF0852905.1"/>
    </source>
</evidence>
<dbReference type="AlphaFoldDB" id="A0A813WMM8"/>
<dbReference type="Gene3D" id="3.80.10.10">
    <property type="entry name" value="Ribonuclease Inhibitor"/>
    <property type="match status" value="3"/>
</dbReference>
<dbReference type="InterPro" id="IPR001611">
    <property type="entry name" value="Leu-rich_rpt"/>
</dbReference>
<dbReference type="PANTHER" id="PTHR48051">
    <property type="match status" value="1"/>
</dbReference>
<gene>
    <name evidence="4" type="ORF">RFH988_LOCUS6554</name>
</gene>
<evidence type="ECO:0008006" key="6">
    <source>
        <dbReference type="Google" id="ProtNLM"/>
    </source>
</evidence>
<evidence type="ECO:0000313" key="5">
    <source>
        <dbReference type="Proteomes" id="UP000663882"/>
    </source>
</evidence>
<sequence>MMKIFSLLFVIYLSSINIQSSNAEIDCTIYDNDLDAVNMNPFYVERSQASYPRTFALYDYTLKVTELSIVDDVNPSSSIFCVKNLQKLQLINTNLTILPDIKNFQQLTSLLIQTDNGIIDQHLPSEFGQLRSLSDLTLSNIKNLEDLPNEIEHLIDLTSLTLQNMPNFNKIPDESIGKLIYLNRLNLIDLPNLSNIPSTMNNFQLLQQLEITKTNINNLSLDNLMSLYGLKISFNSILKTVQITNMLKLYSIDIRNNNELLTLTLQNLSSLQSLSIPSNTKLISLDMENLSAISTISITDSAQLKSIILKKFSKLNTFELYSLSNLELVSFENTPVLSTVTIKTSPQLKTISFVDVPSITNLDLSGCQLTTFPESILTLKSLVKLVMTSNQLSELPLTLSTDLPNLRILNLVNNKLQGNIFQPPLVYVRELYLSNNSLTSIDGIGKHKSLQRLELDYNRISSIPLEIMKLSPTLMRMTITYNLLNHIPFSMTNMRSLNTFNAGYNNISLNERAYIRNLFQKPPMNVNFN</sequence>
<dbReference type="SMART" id="SM00369">
    <property type="entry name" value="LRR_TYP"/>
    <property type="match status" value="5"/>
</dbReference>
<organism evidence="4 5">
    <name type="scientific">Rotaria sordida</name>
    <dbReference type="NCBI Taxonomy" id="392033"/>
    <lineage>
        <taxon>Eukaryota</taxon>
        <taxon>Metazoa</taxon>
        <taxon>Spiralia</taxon>
        <taxon>Gnathifera</taxon>
        <taxon>Rotifera</taxon>
        <taxon>Eurotatoria</taxon>
        <taxon>Bdelloidea</taxon>
        <taxon>Philodinida</taxon>
        <taxon>Philodinidae</taxon>
        <taxon>Rotaria</taxon>
    </lineage>
</organism>
<keyword evidence="3" id="KW-0732">Signal</keyword>
<protein>
    <recommendedName>
        <fullName evidence="6">Chaoptin</fullName>
    </recommendedName>
</protein>
<feature type="chain" id="PRO_5032964635" description="Chaoptin" evidence="3">
    <location>
        <begin position="24"/>
        <end position="529"/>
    </location>
</feature>
<reference evidence="4" key="1">
    <citation type="submission" date="2021-02" db="EMBL/GenBank/DDBJ databases">
        <authorList>
            <person name="Nowell W R."/>
        </authorList>
    </citation>
    <scope>NUCLEOTIDE SEQUENCE</scope>
</reference>
<dbReference type="InterPro" id="IPR025875">
    <property type="entry name" value="Leu-rich_rpt_4"/>
</dbReference>
<dbReference type="Proteomes" id="UP000663882">
    <property type="component" value="Unassembled WGS sequence"/>
</dbReference>
<dbReference type="InterPro" id="IPR050216">
    <property type="entry name" value="LRR_domain-containing"/>
</dbReference>
<comment type="caution">
    <text evidence="4">The sequence shown here is derived from an EMBL/GenBank/DDBJ whole genome shotgun (WGS) entry which is preliminary data.</text>
</comment>
<feature type="signal peptide" evidence="3">
    <location>
        <begin position="1"/>
        <end position="23"/>
    </location>
</feature>
<name>A0A813WMM8_9BILA</name>
<dbReference type="PANTHER" id="PTHR48051:SF46">
    <property type="entry name" value="LEUCINE RICH REPEAT-CONTAINING DOMAIN PROTEIN"/>
    <property type="match status" value="1"/>
</dbReference>
<proteinExistence type="predicted"/>
<keyword evidence="2" id="KW-0677">Repeat</keyword>